<gene>
    <name evidence="4" type="ORF">TKK_016629</name>
</gene>
<keyword evidence="1" id="KW-0677">Repeat</keyword>
<dbReference type="Pfam" id="PF12796">
    <property type="entry name" value="Ank_2"/>
    <property type="match status" value="1"/>
</dbReference>
<organism evidence="4 5">
    <name type="scientific">Trichogramma kaykai</name>
    <dbReference type="NCBI Taxonomy" id="54128"/>
    <lineage>
        <taxon>Eukaryota</taxon>
        <taxon>Metazoa</taxon>
        <taxon>Ecdysozoa</taxon>
        <taxon>Arthropoda</taxon>
        <taxon>Hexapoda</taxon>
        <taxon>Insecta</taxon>
        <taxon>Pterygota</taxon>
        <taxon>Neoptera</taxon>
        <taxon>Endopterygota</taxon>
        <taxon>Hymenoptera</taxon>
        <taxon>Apocrita</taxon>
        <taxon>Proctotrupomorpha</taxon>
        <taxon>Chalcidoidea</taxon>
        <taxon>Trichogrammatidae</taxon>
        <taxon>Trichogramma</taxon>
    </lineage>
</organism>
<proteinExistence type="predicted"/>
<dbReference type="Proteomes" id="UP001627154">
    <property type="component" value="Unassembled WGS sequence"/>
</dbReference>
<reference evidence="4 5" key="1">
    <citation type="journal article" date="2024" name="bioRxiv">
        <title>A reference genome for Trichogramma kaykai: A tiny desert-dwelling parasitoid wasp with competing sex-ratio distorters.</title>
        <authorList>
            <person name="Culotta J."/>
            <person name="Lindsey A.R."/>
        </authorList>
    </citation>
    <scope>NUCLEOTIDE SEQUENCE [LARGE SCALE GENOMIC DNA]</scope>
    <source>
        <strain evidence="4 5">KSX58</strain>
    </source>
</reference>
<comment type="caution">
    <text evidence="4">The sequence shown here is derived from an EMBL/GenBank/DDBJ whole genome shotgun (WGS) entry which is preliminary data.</text>
</comment>
<dbReference type="PROSITE" id="PS50297">
    <property type="entry name" value="ANK_REP_REGION"/>
    <property type="match status" value="1"/>
</dbReference>
<keyword evidence="2 3" id="KW-0040">ANK repeat</keyword>
<evidence type="ECO:0000256" key="1">
    <source>
        <dbReference type="ARBA" id="ARBA00022737"/>
    </source>
</evidence>
<dbReference type="InterPro" id="IPR036770">
    <property type="entry name" value="Ankyrin_rpt-contain_sf"/>
</dbReference>
<evidence type="ECO:0000256" key="3">
    <source>
        <dbReference type="PROSITE-ProRule" id="PRU00023"/>
    </source>
</evidence>
<sequence>MNRAKLRSGQYLVSDFMQTFGFPHLLFFGNDNKEVAKLLLRSGANPTLPNKDGLTPLHIICIREYDDDLVDIFFQFTNKIQHTMQIDAKDNLGRTPLQFAVAHLLPHVVDVLLDHGADLSTFVFSTCFTEELELPEDKNFKLKLASGVLAVTERLVKRGYKLDRDDTLTIMKLFANHGLFVKSTHLEKSIYDDEEFVKKAKKLMMNPSLSLYNLIQLPAKKAATQLTYNDYLKFVRSNKLWELPEEPSQVCAMHLCEIMSRGVFRRWALDCFLKLTRNRLPIEICEMIIDESLMNEDLWRICLAATGQSS</sequence>
<keyword evidence="5" id="KW-1185">Reference proteome</keyword>
<accession>A0ABD2W5Z2</accession>
<dbReference type="PROSITE" id="PS50088">
    <property type="entry name" value="ANK_REPEAT"/>
    <property type="match status" value="1"/>
</dbReference>
<evidence type="ECO:0000313" key="4">
    <source>
        <dbReference type="EMBL" id="KAL3388201.1"/>
    </source>
</evidence>
<dbReference type="PANTHER" id="PTHR24198:SF165">
    <property type="entry name" value="ANKYRIN REPEAT-CONTAINING PROTEIN-RELATED"/>
    <property type="match status" value="1"/>
</dbReference>
<feature type="repeat" description="ANK" evidence="3">
    <location>
        <begin position="92"/>
        <end position="120"/>
    </location>
</feature>
<evidence type="ECO:0000256" key="2">
    <source>
        <dbReference type="ARBA" id="ARBA00023043"/>
    </source>
</evidence>
<dbReference type="Gene3D" id="1.25.40.20">
    <property type="entry name" value="Ankyrin repeat-containing domain"/>
    <property type="match status" value="1"/>
</dbReference>
<dbReference type="SMART" id="SM00248">
    <property type="entry name" value="ANK"/>
    <property type="match status" value="3"/>
</dbReference>
<dbReference type="SUPFAM" id="SSF48403">
    <property type="entry name" value="Ankyrin repeat"/>
    <property type="match status" value="1"/>
</dbReference>
<dbReference type="AlphaFoldDB" id="A0ABD2W5Z2"/>
<dbReference type="InterPro" id="IPR002110">
    <property type="entry name" value="Ankyrin_rpt"/>
</dbReference>
<name>A0ABD2W5Z2_9HYME</name>
<evidence type="ECO:0000313" key="5">
    <source>
        <dbReference type="Proteomes" id="UP001627154"/>
    </source>
</evidence>
<protein>
    <submittedName>
        <fullName evidence="4">Uncharacterized protein</fullName>
    </submittedName>
</protein>
<dbReference type="PANTHER" id="PTHR24198">
    <property type="entry name" value="ANKYRIN REPEAT AND PROTEIN KINASE DOMAIN-CONTAINING PROTEIN"/>
    <property type="match status" value="1"/>
</dbReference>
<dbReference type="EMBL" id="JBJJXI010000135">
    <property type="protein sequence ID" value="KAL3388201.1"/>
    <property type="molecule type" value="Genomic_DNA"/>
</dbReference>